<comment type="caution">
    <text evidence="3">The sequence shown here is derived from an EMBL/GenBank/DDBJ whole genome shotgun (WGS) entry which is preliminary data.</text>
</comment>
<protein>
    <submittedName>
        <fullName evidence="3">YdcF family protein</fullName>
    </submittedName>
</protein>
<keyword evidence="1" id="KW-0472">Membrane</keyword>
<evidence type="ECO:0000313" key="3">
    <source>
        <dbReference type="EMBL" id="MDC7717710.1"/>
    </source>
</evidence>
<gene>
    <name evidence="3" type="ORF">PQU95_10860</name>
</gene>
<feature type="transmembrane region" description="Helical" evidence="1">
    <location>
        <begin position="46"/>
        <end position="66"/>
    </location>
</feature>
<proteinExistence type="predicted"/>
<evidence type="ECO:0000259" key="2">
    <source>
        <dbReference type="Pfam" id="PF02698"/>
    </source>
</evidence>
<dbReference type="RefSeq" id="WP_272752015.1">
    <property type="nucleotide sequence ID" value="NZ_JAQQLF010000012.1"/>
</dbReference>
<dbReference type="CDD" id="cd06259">
    <property type="entry name" value="YdcF-like"/>
    <property type="match status" value="1"/>
</dbReference>
<dbReference type="InterPro" id="IPR003848">
    <property type="entry name" value="DUF218"/>
</dbReference>
<keyword evidence="1" id="KW-0812">Transmembrane</keyword>
<dbReference type="Pfam" id="PF02698">
    <property type="entry name" value="DUF218"/>
    <property type="match status" value="1"/>
</dbReference>
<dbReference type="PANTHER" id="PTHR30336">
    <property type="entry name" value="INNER MEMBRANE PROTEIN, PROBABLE PERMEASE"/>
    <property type="match status" value="1"/>
</dbReference>
<dbReference type="InterPro" id="IPR014729">
    <property type="entry name" value="Rossmann-like_a/b/a_fold"/>
</dbReference>
<dbReference type="Gene3D" id="3.40.50.620">
    <property type="entry name" value="HUPs"/>
    <property type="match status" value="1"/>
</dbReference>
<dbReference type="Proteomes" id="UP001219956">
    <property type="component" value="Unassembled WGS sequence"/>
</dbReference>
<feature type="domain" description="DUF218" evidence="2">
    <location>
        <begin position="85"/>
        <end position="245"/>
    </location>
</feature>
<name>A0ABT5IZL2_9NEIS</name>
<feature type="transmembrane region" description="Helical" evidence="1">
    <location>
        <begin position="12"/>
        <end position="34"/>
    </location>
</feature>
<dbReference type="EMBL" id="JAQQLF010000012">
    <property type="protein sequence ID" value="MDC7717710.1"/>
    <property type="molecule type" value="Genomic_DNA"/>
</dbReference>
<keyword evidence="1" id="KW-1133">Transmembrane helix</keyword>
<organism evidence="3 4">
    <name type="scientific">Vogesella aquatica</name>
    <dbReference type="NCBI Taxonomy" id="2984206"/>
    <lineage>
        <taxon>Bacteria</taxon>
        <taxon>Pseudomonadati</taxon>
        <taxon>Pseudomonadota</taxon>
        <taxon>Betaproteobacteria</taxon>
        <taxon>Neisseriales</taxon>
        <taxon>Chromobacteriaceae</taxon>
        <taxon>Vogesella</taxon>
    </lineage>
</organism>
<accession>A0ABT5IZL2</accession>
<dbReference type="PANTHER" id="PTHR30336:SF4">
    <property type="entry name" value="ENVELOPE BIOGENESIS FACTOR ELYC"/>
    <property type="match status" value="1"/>
</dbReference>
<reference evidence="3 4" key="1">
    <citation type="submission" date="2023-01" db="EMBL/GenBank/DDBJ databases">
        <title>Novel species of the genus Vogesella isolated from rivers.</title>
        <authorList>
            <person name="Lu H."/>
        </authorList>
    </citation>
    <scope>NUCLEOTIDE SEQUENCE [LARGE SCALE GENOMIC DNA]</scope>
    <source>
        <strain evidence="3 4">DC21W</strain>
    </source>
</reference>
<keyword evidence="4" id="KW-1185">Reference proteome</keyword>
<evidence type="ECO:0000256" key="1">
    <source>
        <dbReference type="SAM" id="Phobius"/>
    </source>
</evidence>
<dbReference type="InterPro" id="IPR051599">
    <property type="entry name" value="Cell_Envelope_Assoc"/>
</dbReference>
<evidence type="ECO:0000313" key="4">
    <source>
        <dbReference type="Proteomes" id="UP001219956"/>
    </source>
</evidence>
<sequence length="257" mass="28083">MTAQTDSMVLLHLLLGSLMLPPLNYLLLALTGWLLQRRRPRLGRSLMLIAGLSAYLLSLPVTAMWLNSWLERYPPLSLAQARTAQAIVVLGGGVKPAPEYAANVLTGAANQRLQYAAWLARQTGLPILVSGGAPLGGEPEAVVMARVLQQSYGLSVRWQEGASRTTLENARYSQALLAKDGIQRVALVTQAWHMPRALPFFTAQGLQVLPASTGYSRYDGQGLVHWLPNGTAIQECHQALRELVGMLYYTIRQQLGS</sequence>